<dbReference type="Gene3D" id="3.80.10.10">
    <property type="entry name" value="Ribonuclease Inhibitor"/>
    <property type="match status" value="1"/>
</dbReference>
<reference evidence="1 2" key="1">
    <citation type="submission" date="2016-01" db="EMBL/GenBank/DDBJ databases">
        <title>Genome sequence of the yeast Holleya sinecauda.</title>
        <authorList>
            <person name="Dietrich F.S."/>
        </authorList>
    </citation>
    <scope>NUCLEOTIDE SEQUENCE [LARGE SCALE GENOMIC DNA]</scope>
    <source>
        <strain evidence="1 2">ATCC 58844</strain>
    </source>
</reference>
<accession>A0A109UX90</accession>
<name>A0A109UX90_9SACH</name>
<dbReference type="SUPFAM" id="SSF52047">
    <property type="entry name" value="RNI-like"/>
    <property type="match status" value="1"/>
</dbReference>
<dbReference type="InterPro" id="IPR032675">
    <property type="entry name" value="LRR_dom_sf"/>
</dbReference>
<keyword evidence="2" id="KW-1185">Reference proteome</keyword>
<dbReference type="OrthoDB" id="2125396at2759"/>
<evidence type="ECO:0000313" key="1">
    <source>
        <dbReference type="EMBL" id="AMD19226.1"/>
    </source>
</evidence>
<organism evidence="1 2">
    <name type="scientific">Eremothecium sinecaudum</name>
    <dbReference type="NCBI Taxonomy" id="45286"/>
    <lineage>
        <taxon>Eukaryota</taxon>
        <taxon>Fungi</taxon>
        <taxon>Dikarya</taxon>
        <taxon>Ascomycota</taxon>
        <taxon>Saccharomycotina</taxon>
        <taxon>Saccharomycetes</taxon>
        <taxon>Saccharomycetales</taxon>
        <taxon>Saccharomycetaceae</taxon>
        <taxon>Eremothecium</taxon>
    </lineage>
</organism>
<sequence>MTNKQKPKKNRVPYRRYVAGKGYVKADDFNVTESKTYYVVDETNEIMKCGSLPSTLFPSNELLPKEMTLPWELQFLILTLCINLEPQFLRVCKHWYVMCVPLLYHSPRLTTKNFSLFIETMASSSKNGLGAYVVDLNLSPIAQTSKNSVVARLLRRCAPALQSFTAPQTSFGLSPLISLKACSKLRYLDLGLLSETVHLYKLFEVISGFPFLTHLSFPRSSIECNGFRDMQWPANLRYLKLSGGITNEFVRYAEIPSSISTLELSHCPQVNEHSIYCLLSKIGDNLKHLRFNYPMPSLSENSLDFVFRYCPNLTSLQLVVDYCSRWAFSDAFLSTLHYKRPLRVLVLETSGSLGQASKIHPDDITIAVAEDRLPCLRTLRVSNKLGWSSTNNDVEDLIAVLEDQGADMYISY</sequence>
<evidence type="ECO:0000313" key="2">
    <source>
        <dbReference type="Proteomes" id="UP000243052"/>
    </source>
</evidence>
<dbReference type="AlphaFoldDB" id="A0A109UX90"/>
<gene>
    <name evidence="1" type="ORF">AW171_hschr21042</name>
</gene>
<dbReference type="GeneID" id="28721487"/>
<dbReference type="RefSeq" id="XP_017986222.1">
    <property type="nucleotide sequence ID" value="XM_018130733.1"/>
</dbReference>
<proteinExistence type="predicted"/>
<dbReference type="Proteomes" id="UP000243052">
    <property type="component" value="Chromosome ii"/>
</dbReference>
<dbReference type="EMBL" id="CP014242">
    <property type="protein sequence ID" value="AMD19226.1"/>
    <property type="molecule type" value="Genomic_DNA"/>
</dbReference>
<protein>
    <submittedName>
        <fullName evidence="1">HBR325Cp</fullName>
    </submittedName>
</protein>